<protein>
    <submittedName>
        <fullName evidence="1">Uncharacterized protein</fullName>
    </submittedName>
</protein>
<dbReference type="Proteomes" id="UP000240461">
    <property type="component" value="Segment"/>
</dbReference>
<evidence type="ECO:0000313" key="2">
    <source>
        <dbReference type="Proteomes" id="UP000240461"/>
    </source>
</evidence>
<dbReference type="KEGG" id="vg:80514335"/>
<accession>A0A0G2Y9M5</accession>
<name>A0A0G2Y9M5_9VIRU</name>
<evidence type="ECO:0000313" key="1">
    <source>
        <dbReference type="EMBL" id="AKI80537.1"/>
    </source>
</evidence>
<reference evidence="1 2" key="1">
    <citation type="submission" date="2014-10" db="EMBL/GenBank/DDBJ databases">
        <title>Pan-genome analysis of Brazilian lineage A amoebal mimiviruses.</title>
        <authorList>
            <person name="Assis F.L."/>
            <person name="Abrahao J.S."/>
            <person name="Kroon E.G."/>
            <person name="Dornas F.P."/>
            <person name="Andrade K.R."/>
            <person name="Borato P.V.M."/>
            <person name="Pilotto M.R."/>
            <person name="Benamar S."/>
            <person name="LaScola B."/>
            <person name="Colson P."/>
        </authorList>
    </citation>
    <scope>NUCLEOTIDE SEQUENCE [LARGE SCALE GENOMIC DNA]</scope>
    <source>
        <strain evidence="1 2">Kroon</strain>
    </source>
</reference>
<organism evidence="1 2">
    <name type="scientific">Acanthamoeba polyphaga mimivirus Kroon</name>
    <dbReference type="NCBI Taxonomy" id="3069720"/>
    <lineage>
        <taxon>Viruses</taxon>
        <taxon>Varidnaviria</taxon>
        <taxon>Bamfordvirae</taxon>
        <taxon>Nucleocytoviricota</taxon>
        <taxon>Megaviricetes</taxon>
        <taxon>Imitervirales</taxon>
        <taxon>Mimiviridae</taxon>
        <taxon>Megamimivirinae</taxon>
        <taxon>Mimivirus</taxon>
        <taxon>Mimivirus lagoaense</taxon>
    </lineage>
</organism>
<sequence>MRLNIIDLREIGVLTIECEDYLSKLIAVACSLDDFKYNFSRYAKADFEWCNERLINYVIAGYIGQNSSRVKFLNFEFISSGEWLNAVFTSGHKLDVDHILITMTYINKNMPFQNIIEKAEYVSGKNTWSDAPIPLKTILDLLDDACLYKYPVKIIIPSVITTDPLAIELLEKYNNLDIEYIRSKSRIEWNSE</sequence>
<dbReference type="EMBL" id="KM982402">
    <property type="protein sequence ID" value="AKI80537.1"/>
    <property type="molecule type" value="Genomic_DNA"/>
</dbReference>
<keyword evidence="2" id="KW-1185">Reference proteome</keyword>
<proteinExistence type="predicted"/>